<dbReference type="Pfam" id="PF11028">
    <property type="entry name" value="TMEM260-like"/>
    <property type="match status" value="1"/>
</dbReference>
<dbReference type="AlphaFoldDB" id="A0A0G3M0H4"/>
<feature type="transmembrane region" description="Helical" evidence="1">
    <location>
        <begin position="126"/>
        <end position="145"/>
    </location>
</feature>
<dbReference type="InterPro" id="IPR021280">
    <property type="entry name" value="TMEM260-like"/>
</dbReference>
<feature type="transmembrane region" description="Helical" evidence="1">
    <location>
        <begin position="99"/>
        <end position="117"/>
    </location>
</feature>
<feature type="transmembrane region" description="Helical" evidence="1">
    <location>
        <begin position="189"/>
        <end position="209"/>
    </location>
</feature>
<organism evidence="2 3">
    <name type="scientific">Chryseobacterium gallinarum</name>
    <dbReference type="NCBI Taxonomy" id="1324352"/>
    <lineage>
        <taxon>Bacteria</taxon>
        <taxon>Pseudomonadati</taxon>
        <taxon>Bacteroidota</taxon>
        <taxon>Flavobacteriia</taxon>
        <taxon>Flavobacteriales</taxon>
        <taxon>Weeksellaceae</taxon>
        <taxon>Chryseobacterium group</taxon>
        <taxon>Chryseobacterium</taxon>
    </lineage>
</organism>
<sequence>MGKYISAVFLFFIFLGIYYAGSFTKIPFADCVGFILNAEKGGWTSVATATSHFLYINTVVLIKTLTRLNAIEASRLLVIISGAATVSIIFLTVKSITKTEWIALTSAFIFGFSFSFWRNAEIVEVYTYNSLWVSLFFFSMVKTFSENKRNYIIFSSLFLGISLWVHIQNILLIPALLVFLFYFRQQKKYFYSSLFLFAVLFSSLFILNISQGYPINSPYSSDQGNWVEDSLKKDTIQYVKDFFISFVYLFYNFNFFIFFGITGAILLYRTNRKMFYVFAAGSVCVYGFSTFYAVSDNYVFFIPFNIIFALSIGYGLSSARYSSFGRYSWTCLFIPLAYVLCFHIVLSTERGKEIHNFKAYKGGLNYYLLPWMNNNVGILEFTIDKKQAPEPIHWMTASALEYIELLKSKGYTEEEIKKL</sequence>
<dbReference type="PATRIC" id="fig|1324352.5.peg.1127"/>
<proteinExistence type="predicted"/>
<dbReference type="Proteomes" id="UP000035213">
    <property type="component" value="Chromosome"/>
</dbReference>
<feature type="transmembrane region" description="Helical" evidence="1">
    <location>
        <begin position="7"/>
        <end position="29"/>
    </location>
</feature>
<reference evidence="2 3" key="1">
    <citation type="submission" date="2014-11" db="EMBL/GenBank/DDBJ databases">
        <authorList>
            <person name="Park G.-S."/>
            <person name="Hong S.-J."/>
            <person name="Jung B.K."/>
            <person name="Khan A.R."/>
            <person name="Kwak Y."/>
            <person name="Shin J.-H."/>
        </authorList>
    </citation>
    <scope>NUCLEOTIDE SEQUENCE [LARGE SCALE GENOMIC DNA]</scope>
    <source>
        <strain evidence="2 3">DSM 27622</strain>
    </source>
</reference>
<keyword evidence="1" id="KW-0812">Transmembrane</keyword>
<dbReference type="OrthoDB" id="1232225at2"/>
<feature type="transmembrane region" description="Helical" evidence="1">
    <location>
        <begin position="242"/>
        <end position="268"/>
    </location>
</feature>
<feature type="transmembrane region" description="Helical" evidence="1">
    <location>
        <begin position="329"/>
        <end position="346"/>
    </location>
</feature>
<evidence type="ECO:0000256" key="1">
    <source>
        <dbReference type="SAM" id="Phobius"/>
    </source>
</evidence>
<dbReference type="STRING" id="1324352.OK18_05305"/>
<feature type="transmembrane region" description="Helical" evidence="1">
    <location>
        <begin position="41"/>
        <end position="62"/>
    </location>
</feature>
<keyword evidence="1" id="KW-0472">Membrane</keyword>
<protein>
    <recommendedName>
        <fullName evidence="4">DUF2723 domain-containing protein</fullName>
    </recommendedName>
</protein>
<feature type="transmembrane region" description="Helical" evidence="1">
    <location>
        <begin position="275"/>
        <end position="294"/>
    </location>
</feature>
<feature type="transmembrane region" description="Helical" evidence="1">
    <location>
        <begin position="300"/>
        <end position="317"/>
    </location>
</feature>
<name>A0A0G3M0H4_CHRGL</name>
<accession>A0A0G3M0H4</accession>
<dbReference type="EMBL" id="CP009928">
    <property type="protein sequence ID" value="AKK72130.1"/>
    <property type="molecule type" value="Genomic_DNA"/>
</dbReference>
<evidence type="ECO:0000313" key="3">
    <source>
        <dbReference type="Proteomes" id="UP000035213"/>
    </source>
</evidence>
<evidence type="ECO:0008006" key="4">
    <source>
        <dbReference type="Google" id="ProtNLM"/>
    </source>
</evidence>
<feature type="transmembrane region" description="Helical" evidence="1">
    <location>
        <begin position="74"/>
        <end position="93"/>
    </location>
</feature>
<dbReference type="KEGG" id="cgn:OK18_05305"/>
<gene>
    <name evidence="2" type="ORF">OK18_05305</name>
</gene>
<evidence type="ECO:0000313" key="2">
    <source>
        <dbReference type="EMBL" id="AKK72130.1"/>
    </source>
</evidence>
<keyword evidence="1" id="KW-1133">Transmembrane helix</keyword>
<dbReference type="RefSeq" id="WP_053327345.1">
    <property type="nucleotide sequence ID" value="NZ_CP009928.1"/>
</dbReference>
<feature type="transmembrane region" description="Helical" evidence="1">
    <location>
        <begin position="151"/>
        <end position="182"/>
    </location>
</feature>